<proteinExistence type="predicted"/>
<dbReference type="Gene3D" id="1.10.10.10">
    <property type="entry name" value="Winged helix-like DNA-binding domain superfamily/Winged helix DNA-binding domain"/>
    <property type="match status" value="1"/>
</dbReference>
<dbReference type="InterPro" id="IPR036390">
    <property type="entry name" value="WH_DNA-bd_sf"/>
</dbReference>
<protein>
    <submittedName>
        <fullName evidence="5">FadR family transcriptional regulator</fullName>
    </submittedName>
</protein>
<dbReference type="CDD" id="cd07377">
    <property type="entry name" value="WHTH_GntR"/>
    <property type="match status" value="1"/>
</dbReference>
<dbReference type="PRINTS" id="PR00035">
    <property type="entry name" value="HTHGNTR"/>
</dbReference>
<evidence type="ECO:0000256" key="1">
    <source>
        <dbReference type="ARBA" id="ARBA00023015"/>
    </source>
</evidence>
<dbReference type="Proteomes" id="UP000719942">
    <property type="component" value="Unassembled WGS sequence"/>
</dbReference>
<dbReference type="Pfam" id="PF00392">
    <property type="entry name" value="GntR"/>
    <property type="match status" value="1"/>
</dbReference>
<reference evidence="5 6" key="1">
    <citation type="submission" date="2021-03" db="EMBL/GenBank/DDBJ databases">
        <title>Caproiciproducens sp. nov. isolated from feces of cow.</title>
        <authorList>
            <person name="Choi J.-Y."/>
        </authorList>
    </citation>
    <scope>NUCLEOTIDE SEQUENCE [LARGE SCALE GENOMIC DNA]</scope>
    <source>
        <strain evidence="5 6">AGMB10547</strain>
    </source>
</reference>
<comment type="caution">
    <text evidence="5">The sequence shown here is derived from an EMBL/GenBank/DDBJ whole genome shotgun (WGS) entry which is preliminary data.</text>
</comment>
<keyword evidence="2" id="KW-0238">DNA-binding</keyword>
<dbReference type="PROSITE" id="PS50949">
    <property type="entry name" value="HTH_GNTR"/>
    <property type="match status" value="1"/>
</dbReference>
<dbReference type="EMBL" id="JAGFNZ010000002">
    <property type="protein sequence ID" value="MBW7572337.1"/>
    <property type="molecule type" value="Genomic_DNA"/>
</dbReference>
<dbReference type="SMART" id="SM00895">
    <property type="entry name" value="FCD"/>
    <property type="match status" value="1"/>
</dbReference>
<dbReference type="InterPro" id="IPR008920">
    <property type="entry name" value="TF_FadR/GntR_C"/>
</dbReference>
<dbReference type="InterPro" id="IPR011711">
    <property type="entry name" value="GntR_C"/>
</dbReference>
<feature type="domain" description="HTH gntR-type" evidence="4">
    <location>
        <begin position="7"/>
        <end position="75"/>
    </location>
</feature>
<dbReference type="PANTHER" id="PTHR43537:SF5">
    <property type="entry name" value="UXU OPERON TRANSCRIPTIONAL REGULATOR"/>
    <property type="match status" value="1"/>
</dbReference>
<keyword evidence="6" id="KW-1185">Reference proteome</keyword>
<dbReference type="InterPro" id="IPR036388">
    <property type="entry name" value="WH-like_DNA-bd_sf"/>
</dbReference>
<evidence type="ECO:0000313" key="5">
    <source>
        <dbReference type="EMBL" id="MBW7572337.1"/>
    </source>
</evidence>
<dbReference type="SUPFAM" id="SSF48008">
    <property type="entry name" value="GntR ligand-binding domain-like"/>
    <property type="match status" value="1"/>
</dbReference>
<keyword evidence="3" id="KW-0804">Transcription</keyword>
<organism evidence="5 6">
    <name type="scientific">Caproiciproducens faecalis</name>
    <dbReference type="NCBI Taxonomy" id="2820301"/>
    <lineage>
        <taxon>Bacteria</taxon>
        <taxon>Bacillati</taxon>
        <taxon>Bacillota</taxon>
        <taxon>Clostridia</taxon>
        <taxon>Eubacteriales</taxon>
        <taxon>Acutalibacteraceae</taxon>
        <taxon>Caproiciproducens</taxon>
    </lineage>
</organism>
<gene>
    <name evidence="5" type="ORF">J5W02_05875</name>
</gene>
<dbReference type="PANTHER" id="PTHR43537">
    <property type="entry name" value="TRANSCRIPTIONAL REGULATOR, GNTR FAMILY"/>
    <property type="match status" value="1"/>
</dbReference>
<evidence type="ECO:0000259" key="4">
    <source>
        <dbReference type="PROSITE" id="PS50949"/>
    </source>
</evidence>
<dbReference type="Gene3D" id="1.20.120.530">
    <property type="entry name" value="GntR ligand-binding domain-like"/>
    <property type="match status" value="1"/>
</dbReference>
<dbReference type="SUPFAM" id="SSF46785">
    <property type="entry name" value="Winged helix' DNA-binding domain"/>
    <property type="match status" value="1"/>
</dbReference>
<dbReference type="InterPro" id="IPR000524">
    <property type="entry name" value="Tscrpt_reg_HTH_GntR"/>
</dbReference>
<evidence type="ECO:0000256" key="2">
    <source>
        <dbReference type="ARBA" id="ARBA00023125"/>
    </source>
</evidence>
<keyword evidence="1" id="KW-0805">Transcription regulation</keyword>
<dbReference type="SMART" id="SM00345">
    <property type="entry name" value="HTH_GNTR"/>
    <property type="match status" value="1"/>
</dbReference>
<dbReference type="Pfam" id="PF07729">
    <property type="entry name" value="FCD"/>
    <property type="match status" value="1"/>
</dbReference>
<evidence type="ECO:0000313" key="6">
    <source>
        <dbReference type="Proteomes" id="UP000719942"/>
    </source>
</evidence>
<evidence type="ECO:0000256" key="3">
    <source>
        <dbReference type="ARBA" id="ARBA00023163"/>
    </source>
</evidence>
<sequence length="243" mass="27919">MKPIHKVSVTDQTVEKLKELIQTEGYQIGDRLPTQAEIGAILNIGRSAVREAIRVLEAEGVVEVLCGKGVFIINPIGNEKQSAEDWYEQNKTRITDFVNVRGAMEPLAIKLAMERATPADMEKIHEKLLAFERAMESGDPSVMETTDYEFHKAILETSRNQFILNIMDNINWLQRELRRESFKSHQEGLNAQEGHRKMYDAMVNSQTETAVEEMRMHVAYSRINYLKMLKNLQSKMYDKNSVI</sequence>
<name>A0ABS7DM28_9FIRM</name>
<accession>A0ABS7DM28</accession>
<dbReference type="RefSeq" id="WP_219964744.1">
    <property type="nucleotide sequence ID" value="NZ_JAGFNZ010000002.1"/>
</dbReference>